<evidence type="ECO:0000256" key="3">
    <source>
        <dbReference type="ARBA" id="ARBA00023163"/>
    </source>
</evidence>
<dbReference type="InParanoid" id="K1QDT4"/>
<gene>
    <name evidence="6" type="ORF">CGI_10027459</name>
</gene>
<dbReference type="EMBL" id="JH817548">
    <property type="protein sequence ID" value="EKC29244.1"/>
    <property type="molecule type" value="Genomic_DNA"/>
</dbReference>
<feature type="compositionally biased region" description="Low complexity" evidence="5">
    <location>
        <begin position="300"/>
        <end position="311"/>
    </location>
</feature>
<feature type="compositionally biased region" description="Basic and acidic residues" evidence="5">
    <location>
        <begin position="549"/>
        <end position="558"/>
    </location>
</feature>
<dbReference type="HOGENOM" id="CLU_436998_0_0_1"/>
<name>K1QDT4_MAGGI</name>
<dbReference type="InterPro" id="IPR036600">
    <property type="entry name" value="PAH_sf"/>
</dbReference>
<keyword evidence="3" id="KW-0804">Transcription</keyword>
<dbReference type="InterPro" id="IPR052435">
    <property type="entry name" value="YY1-Transcr_Regul"/>
</dbReference>
<dbReference type="GO" id="GO:0006355">
    <property type="term" value="P:regulation of DNA-templated transcription"/>
    <property type="evidence" value="ECO:0007669"/>
    <property type="project" value="InterPro"/>
</dbReference>
<comment type="subcellular location">
    <subcellularLocation>
        <location evidence="1">Nucleus</location>
    </subcellularLocation>
</comment>
<dbReference type="InterPro" id="IPR009057">
    <property type="entry name" value="Homeodomain-like_sf"/>
</dbReference>
<feature type="compositionally biased region" description="Basic and acidic residues" evidence="5">
    <location>
        <begin position="315"/>
        <end position="334"/>
    </location>
</feature>
<feature type="compositionally biased region" description="Polar residues" evidence="5">
    <location>
        <begin position="286"/>
        <end position="299"/>
    </location>
</feature>
<evidence type="ECO:0000256" key="4">
    <source>
        <dbReference type="ARBA" id="ARBA00023242"/>
    </source>
</evidence>
<sequence length="768" mass="84885">MAELYKEMTEVLRNYLDLMEDFSAFLSPSQAVECGCFMENLRFRRARTFLRKLEVYAERHPSHYQKIMKILTRWSPGSREDDRALKESLEPVLKSQPHLLDDLSLFFEEEKPPDSYMTEFEEITLGDSDEEEGFKFDEFEEVVIPEDENPDGTKKCMCTCHQNPNAKNFHMRNIHCTNCCLKVIDGELYYRINRQVLKKVRVKYHPEGKPHPVPQDEEEECVIVKAEPMTPAQWGEEDEEVAEKENVQILPPKNVGIKLKISSKKKGKHGRFFSINEMAESPVKKITSSSTPATTGDNQTSLSESLPSTSEPSEEGSKVSKERESSSLLRRNDPESVEENSEGFQLSGGLPDLIPHQDQMRHEETSETNAGEQCVKIEETSPLSSVSKAVKVTVTADSNEDFAGAIISIPNTETPKKNSEKEFTISSWMETANLTPQKTVPSAVEEIAIDGHTSYVDCKDSTSSDLLAKAVREAMISHSDVSLSLDASQLGRNVHSMSSPSKSAASSSNQNLGFSLITEMNNQTSYSDTNISVSAKEQRKITVTSPANTEKKKTGEKRRIVPKPVTEETSCVSPAFSMSSIDNMGFLKSPTDSNQIIAYTNSPVFYSDQSNPSPMPAVGKKVSPNPKALTTESRTRSVVCEESDPNRTQSLSKSVGSPSATIISSVVGFGPGEESVTACASQESGGSQGARETTPSLQFAWTRDMDKVILESVKIHGPGSKTFEDISKGFPGSTAAQVIERFHTLLEMLADETPSEEDTTEETTESSS</sequence>
<dbReference type="SUPFAM" id="SSF46689">
    <property type="entry name" value="Homeodomain-like"/>
    <property type="match status" value="1"/>
</dbReference>
<organism evidence="6">
    <name type="scientific">Magallana gigas</name>
    <name type="common">Pacific oyster</name>
    <name type="synonym">Crassostrea gigas</name>
    <dbReference type="NCBI Taxonomy" id="29159"/>
    <lineage>
        <taxon>Eukaryota</taxon>
        <taxon>Metazoa</taxon>
        <taxon>Spiralia</taxon>
        <taxon>Lophotrochozoa</taxon>
        <taxon>Mollusca</taxon>
        <taxon>Bivalvia</taxon>
        <taxon>Autobranchia</taxon>
        <taxon>Pteriomorphia</taxon>
        <taxon>Ostreida</taxon>
        <taxon>Ostreoidea</taxon>
        <taxon>Ostreidae</taxon>
        <taxon>Magallana</taxon>
    </lineage>
</organism>
<dbReference type="Pfam" id="PF21227">
    <property type="entry name" value="Myb_DNA-binding_7"/>
    <property type="match status" value="1"/>
</dbReference>
<feature type="region of interest" description="Disordered" evidence="5">
    <location>
        <begin position="283"/>
        <end position="374"/>
    </location>
</feature>
<feature type="compositionally biased region" description="Polar residues" evidence="5">
    <location>
        <begin position="537"/>
        <end position="548"/>
    </location>
</feature>
<dbReference type="PANTHER" id="PTHR16088:SF3">
    <property type="entry name" value="GON-4-LIKE PROTEIN"/>
    <property type="match status" value="1"/>
</dbReference>
<dbReference type="PANTHER" id="PTHR16088">
    <property type="entry name" value="YY1 ASSOCIATED PROTEIN-RELATED"/>
    <property type="match status" value="1"/>
</dbReference>
<feature type="region of interest" description="Disordered" evidence="5">
    <location>
        <begin position="612"/>
        <end position="637"/>
    </location>
</feature>
<keyword evidence="4" id="KW-0539">Nucleus</keyword>
<evidence type="ECO:0000256" key="1">
    <source>
        <dbReference type="ARBA" id="ARBA00004123"/>
    </source>
</evidence>
<dbReference type="GO" id="GO:0005634">
    <property type="term" value="C:nucleus"/>
    <property type="evidence" value="ECO:0007669"/>
    <property type="project" value="UniProtKB-SubCell"/>
</dbReference>
<accession>K1QDT4</accession>
<evidence type="ECO:0000313" key="6">
    <source>
        <dbReference type="EMBL" id="EKC29244.1"/>
    </source>
</evidence>
<evidence type="ECO:0000256" key="5">
    <source>
        <dbReference type="SAM" id="MobiDB-lite"/>
    </source>
</evidence>
<dbReference type="Gene3D" id="1.10.10.60">
    <property type="entry name" value="Homeodomain-like"/>
    <property type="match status" value="1"/>
</dbReference>
<reference evidence="6" key="1">
    <citation type="journal article" date="2012" name="Nature">
        <title>The oyster genome reveals stress adaptation and complexity of shell formation.</title>
        <authorList>
            <person name="Zhang G."/>
            <person name="Fang X."/>
            <person name="Guo X."/>
            <person name="Li L."/>
            <person name="Luo R."/>
            <person name="Xu F."/>
            <person name="Yang P."/>
            <person name="Zhang L."/>
            <person name="Wang X."/>
            <person name="Qi H."/>
            <person name="Xiong Z."/>
            <person name="Que H."/>
            <person name="Xie Y."/>
            <person name="Holland P.W."/>
            <person name="Paps J."/>
            <person name="Zhu Y."/>
            <person name="Wu F."/>
            <person name="Chen Y."/>
            <person name="Wang J."/>
            <person name="Peng C."/>
            <person name="Meng J."/>
            <person name="Yang L."/>
            <person name="Liu J."/>
            <person name="Wen B."/>
            <person name="Zhang N."/>
            <person name="Huang Z."/>
            <person name="Zhu Q."/>
            <person name="Feng Y."/>
            <person name="Mount A."/>
            <person name="Hedgecock D."/>
            <person name="Xu Z."/>
            <person name="Liu Y."/>
            <person name="Domazet-Loso T."/>
            <person name="Du Y."/>
            <person name="Sun X."/>
            <person name="Zhang S."/>
            <person name="Liu B."/>
            <person name="Cheng P."/>
            <person name="Jiang X."/>
            <person name="Li J."/>
            <person name="Fan D."/>
            <person name="Wang W."/>
            <person name="Fu W."/>
            <person name="Wang T."/>
            <person name="Wang B."/>
            <person name="Zhang J."/>
            <person name="Peng Z."/>
            <person name="Li Y."/>
            <person name="Li N."/>
            <person name="Wang J."/>
            <person name="Chen M."/>
            <person name="He Y."/>
            <person name="Tan F."/>
            <person name="Song X."/>
            <person name="Zheng Q."/>
            <person name="Huang R."/>
            <person name="Yang H."/>
            <person name="Du X."/>
            <person name="Chen L."/>
            <person name="Yang M."/>
            <person name="Gaffney P.M."/>
            <person name="Wang S."/>
            <person name="Luo L."/>
            <person name="She Z."/>
            <person name="Ming Y."/>
            <person name="Huang W."/>
            <person name="Zhang S."/>
            <person name="Huang B."/>
            <person name="Zhang Y."/>
            <person name="Qu T."/>
            <person name="Ni P."/>
            <person name="Miao G."/>
            <person name="Wang J."/>
            <person name="Wang Q."/>
            <person name="Steinberg C.E."/>
            <person name="Wang H."/>
            <person name="Li N."/>
            <person name="Qian L."/>
            <person name="Zhang G."/>
            <person name="Li Y."/>
            <person name="Yang H."/>
            <person name="Liu X."/>
            <person name="Wang J."/>
            <person name="Yin Y."/>
            <person name="Wang J."/>
        </authorList>
    </citation>
    <scope>NUCLEOTIDE SEQUENCE [LARGE SCALE GENOMIC DNA]</scope>
    <source>
        <strain evidence="6">05x7-T-G4-1.051#20</strain>
    </source>
</reference>
<keyword evidence="2" id="KW-0805">Transcription regulation</keyword>
<evidence type="ECO:0000256" key="2">
    <source>
        <dbReference type="ARBA" id="ARBA00023015"/>
    </source>
</evidence>
<protein>
    <submittedName>
        <fullName evidence="6">GON-4-like protein</fullName>
    </submittedName>
</protein>
<feature type="region of interest" description="Disordered" evidence="5">
    <location>
        <begin position="537"/>
        <end position="558"/>
    </location>
</feature>
<dbReference type="GO" id="GO:0003712">
    <property type="term" value="F:transcription coregulator activity"/>
    <property type="evidence" value="ECO:0007669"/>
    <property type="project" value="TreeGrafter"/>
</dbReference>
<dbReference type="SUPFAM" id="SSF47762">
    <property type="entry name" value="PAH2 domain"/>
    <property type="match status" value="1"/>
</dbReference>
<dbReference type="AlphaFoldDB" id="K1QDT4"/>
<proteinExistence type="predicted"/>